<accession>A0A0S4KT19</accession>
<evidence type="ECO:0000259" key="2">
    <source>
        <dbReference type="Pfam" id="PF04536"/>
    </source>
</evidence>
<keyword evidence="1" id="KW-0812">Transmembrane</keyword>
<keyword evidence="1" id="KW-0472">Membrane</keyword>
<gene>
    <name evidence="3" type="ORF">NITINOP_1457</name>
</gene>
<evidence type="ECO:0000313" key="4">
    <source>
        <dbReference type="Proteomes" id="UP000066284"/>
    </source>
</evidence>
<dbReference type="KEGG" id="nio:NITINOP_1457"/>
<organism evidence="3 4">
    <name type="scientific">Candidatus Nitrospira inopinata</name>
    <dbReference type="NCBI Taxonomy" id="1715989"/>
    <lineage>
        <taxon>Bacteria</taxon>
        <taxon>Pseudomonadati</taxon>
        <taxon>Nitrospirota</taxon>
        <taxon>Nitrospiria</taxon>
        <taxon>Nitrospirales</taxon>
        <taxon>Nitrospiraceae</taxon>
        <taxon>Nitrospira</taxon>
    </lineage>
</organism>
<dbReference type="STRING" id="1715989.NITINOP_1457"/>
<feature type="domain" description="TPM" evidence="2">
    <location>
        <begin position="49"/>
        <end position="171"/>
    </location>
</feature>
<proteinExistence type="predicted"/>
<dbReference type="PANTHER" id="PTHR30373:SF2">
    <property type="entry name" value="UPF0603 PROTEIN YGCG"/>
    <property type="match status" value="1"/>
</dbReference>
<keyword evidence="1" id="KW-1133">Transmembrane helix</keyword>
<feature type="transmembrane region" description="Helical" evidence="1">
    <location>
        <begin position="193"/>
        <end position="217"/>
    </location>
</feature>
<dbReference type="Pfam" id="PF04536">
    <property type="entry name" value="TPM_phosphatase"/>
    <property type="match status" value="1"/>
</dbReference>
<dbReference type="RefSeq" id="WP_062484456.1">
    <property type="nucleotide sequence ID" value="NZ_LN885086.1"/>
</dbReference>
<dbReference type="Gene3D" id="3.10.310.50">
    <property type="match status" value="1"/>
</dbReference>
<dbReference type="Proteomes" id="UP000066284">
    <property type="component" value="Chromosome 1"/>
</dbReference>
<sequence length="306" mass="31922">MKLEVQAETVKKRPTIRFCRGALWSAFWVLLATAVPALGLDVPALTGRVVDPAHVLPTSAKESIEAKLADHEATTTNQVAVLILPSLEGESLEEFSHRVATTWRLGVKGTDNGVLLLIVMRERKIRIEVGYGLEGDLTDARSAQIIRNEIVPRFRAGDFVGGVSAGVDAILRTIEGTDQAPERTIRPRESDGIGSIGTAILVGIVVGVGLMGVHRLLGSFVGAGISALLAPWAVPALIAGAITLTVLLAFSAAGSRGRGRSYSAADDWLWYSSRGGGWHGGSFGGMGGGFRGGGGNFGGGGASGNW</sequence>
<dbReference type="EMBL" id="LN885086">
    <property type="protein sequence ID" value="CUQ66432.1"/>
    <property type="molecule type" value="Genomic_DNA"/>
</dbReference>
<dbReference type="AlphaFoldDB" id="A0A0S4KT19"/>
<feature type="transmembrane region" description="Helical" evidence="1">
    <location>
        <begin position="22"/>
        <end position="40"/>
    </location>
</feature>
<feature type="transmembrane region" description="Helical" evidence="1">
    <location>
        <begin position="229"/>
        <end position="250"/>
    </location>
</feature>
<evidence type="ECO:0000313" key="3">
    <source>
        <dbReference type="EMBL" id="CUQ66432.1"/>
    </source>
</evidence>
<dbReference type="PANTHER" id="PTHR30373">
    <property type="entry name" value="UPF0603 PROTEIN YGCG"/>
    <property type="match status" value="1"/>
</dbReference>
<protein>
    <recommendedName>
        <fullName evidence="2">TPM domain-containing protein</fullName>
    </recommendedName>
</protein>
<dbReference type="OrthoDB" id="9810918at2"/>
<dbReference type="InterPro" id="IPR007621">
    <property type="entry name" value="TPM_dom"/>
</dbReference>
<keyword evidence="4" id="KW-1185">Reference proteome</keyword>
<reference evidence="4" key="1">
    <citation type="submission" date="2015-09" db="EMBL/GenBank/DDBJ databases">
        <authorList>
            <person name="Daims H."/>
        </authorList>
    </citation>
    <scope>NUCLEOTIDE SEQUENCE [LARGE SCALE GENOMIC DNA]</scope>
</reference>
<name>A0A0S4KT19_9BACT</name>
<evidence type="ECO:0000256" key="1">
    <source>
        <dbReference type="SAM" id="Phobius"/>
    </source>
</evidence>